<organism evidence="2 3">
    <name type="scientific">Halanaeroarchaeum sulfurireducens</name>
    <dbReference type="NCBI Taxonomy" id="1604004"/>
    <lineage>
        <taxon>Archaea</taxon>
        <taxon>Methanobacteriati</taxon>
        <taxon>Methanobacteriota</taxon>
        <taxon>Stenosarchaea group</taxon>
        <taxon>Halobacteria</taxon>
        <taxon>Halobacteriales</taxon>
        <taxon>Halobacteriaceae</taxon>
        <taxon>Halanaeroarchaeum</taxon>
    </lineage>
</organism>
<keyword evidence="3" id="KW-1185">Reference proteome</keyword>
<dbReference type="PATRIC" id="fig|1604004.4.peg.1082"/>
<dbReference type="EMBL" id="CP008874">
    <property type="protein sequence ID" value="AKH97517.1"/>
    <property type="molecule type" value="Genomic_DNA"/>
</dbReference>
<dbReference type="InterPro" id="IPR003724">
    <property type="entry name" value="CblAdoTrfase_CobA"/>
</dbReference>
<dbReference type="PANTHER" id="PTHR46638">
    <property type="entry name" value="CORRINOID ADENOSYLTRANSFERASE"/>
    <property type="match status" value="1"/>
</dbReference>
<feature type="compositionally biased region" description="Basic and acidic residues" evidence="1">
    <location>
        <begin position="9"/>
        <end position="21"/>
    </location>
</feature>
<dbReference type="GO" id="GO:0009236">
    <property type="term" value="P:cobalamin biosynthetic process"/>
    <property type="evidence" value="ECO:0007669"/>
    <property type="project" value="InterPro"/>
</dbReference>
<dbReference type="PIRSF" id="PIRSF015617">
    <property type="entry name" value="Adensltrnsf_CobA"/>
    <property type="match status" value="1"/>
</dbReference>
<reference evidence="2 3" key="1">
    <citation type="journal article" date="2015" name="ISME J.">
        <title>Elemental sulfur and acetate can support life of a novel strictly anaerobic haloarchaeon.</title>
        <authorList>
            <person name="Sorokin D.Y."/>
            <person name="Kublanov I.V."/>
            <person name="Gavrilov S.N."/>
            <person name="Rojo D."/>
            <person name="Roman P."/>
            <person name="Golyshin P.N."/>
            <person name="Slepak V.Z."/>
            <person name="Smedile F."/>
            <person name="Ferrer M."/>
            <person name="Messina E."/>
            <person name="La Cono V."/>
            <person name="Yakimov M.M."/>
        </authorList>
    </citation>
    <scope>NUCLEOTIDE SEQUENCE [LARGE SCALE GENOMIC DNA]</scope>
    <source>
        <strain evidence="2 3">HSR2</strain>
    </source>
</reference>
<dbReference type="Gene3D" id="3.40.50.300">
    <property type="entry name" value="P-loop containing nucleotide triphosphate hydrolases"/>
    <property type="match status" value="1"/>
</dbReference>
<dbReference type="AlphaFoldDB" id="A0A0F7P9Q6"/>
<dbReference type="PANTHER" id="PTHR46638:SF1">
    <property type="entry name" value="CORRINOID ADENOSYLTRANSFERASE"/>
    <property type="match status" value="1"/>
</dbReference>
<name>A0A0F7P9Q6_9EURY</name>
<dbReference type="InterPro" id="IPR027417">
    <property type="entry name" value="P-loop_NTPase"/>
</dbReference>
<dbReference type="Proteomes" id="UP000069906">
    <property type="component" value="Chromosome"/>
</dbReference>
<dbReference type="GO" id="GO:0008817">
    <property type="term" value="F:corrinoid adenosyltransferase activity"/>
    <property type="evidence" value="ECO:0007669"/>
    <property type="project" value="UniProtKB-EC"/>
</dbReference>
<evidence type="ECO:0000313" key="3">
    <source>
        <dbReference type="Proteomes" id="UP000069906"/>
    </source>
</evidence>
<proteinExistence type="predicted"/>
<dbReference type="GeneID" id="25159203"/>
<dbReference type="HOGENOM" id="CLU_088595_2_0_2"/>
<sequence length="228" mass="24440">MTDGDPQDGTEREGTDGDRPPQPEPIEPAAPSDFGRVQIWWGNGKGKTTAALGMGLRAVGHGFRVHMLQFMKGGAPGVEPVRGEYNAIAQVPGYTYENVGHYGWHTPTDESDAAHAADARAGLERARGLLEAASRADLATPFSLDSSPDEGVHLLVLDEILYAANRGLIDPDAVVDLVETKPADLELVLTGGHEPPDYLGDRPDLIANVQKVTHHFDDGVTGRRGTEY</sequence>
<gene>
    <name evidence="2" type="primary">cobO</name>
    <name evidence="2" type="ORF">HLASF_1028</name>
</gene>
<dbReference type="GO" id="GO:0005524">
    <property type="term" value="F:ATP binding"/>
    <property type="evidence" value="ECO:0007669"/>
    <property type="project" value="InterPro"/>
</dbReference>
<dbReference type="RefSeq" id="WP_050048266.1">
    <property type="nucleotide sequence ID" value="NZ_CP008874.1"/>
</dbReference>
<dbReference type="OrthoDB" id="24392at2157"/>
<evidence type="ECO:0000313" key="2">
    <source>
        <dbReference type="EMBL" id="AKH97517.1"/>
    </source>
</evidence>
<dbReference type="KEGG" id="hsu:HLASF_1028"/>
<dbReference type="Pfam" id="PF02572">
    <property type="entry name" value="CobA_CobO_BtuR"/>
    <property type="match status" value="1"/>
</dbReference>
<dbReference type="SUPFAM" id="SSF52540">
    <property type="entry name" value="P-loop containing nucleoside triphosphate hydrolases"/>
    <property type="match status" value="1"/>
</dbReference>
<keyword evidence="2" id="KW-0808">Transferase</keyword>
<accession>A0A0F7P9Q6</accession>
<evidence type="ECO:0000256" key="1">
    <source>
        <dbReference type="SAM" id="MobiDB-lite"/>
    </source>
</evidence>
<protein>
    <submittedName>
        <fullName evidence="2">ATP:corrinoid adenosyltransferase BtuR/CobO/CobP</fullName>
        <ecNumber evidence="2">2.5.1.17</ecNumber>
    </submittedName>
</protein>
<feature type="region of interest" description="Disordered" evidence="1">
    <location>
        <begin position="1"/>
        <end position="33"/>
    </location>
</feature>
<dbReference type="EC" id="2.5.1.17" evidence="2"/>